<dbReference type="InterPro" id="IPR052709">
    <property type="entry name" value="Transposase-MT_Hybrid"/>
</dbReference>
<dbReference type="GO" id="GO:0000014">
    <property type="term" value="F:single-stranded DNA endodeoxyribonuclease activity"/>
    <property type="evidence" value="ECO:0007669"/>
    <property type="project" value="TreeGrafter"/>
</dbReference>
<dbReference type="AlphaFoldDB" id="A0A7I5E8G6"/>
<dbReference type="Proteomes" id="UP000025227">
    <property type="component" value="Unplaced"/>
</dbReference>
<dbReference type="GO" id="GO:0042800">
    <property type="term" value="F:histone H3K4 methyltransferase activity"/>
    <property type="evidence" value="ECO:0007669"/>
    <property type="project" value="TreeGrafter"/>
</dbReference>
<organism evidence="2 3">
    <name type="scientific">Haemonchus contortus</name>
    <name type="common">Barber pole worm</name>
    <dbReference type="NCBI Taxonomy" id="6289"/>
    <lineage>
        <taxon>Eukaryota</taxon>
        <taxon>Metazoa</taxon>
        <taxon>Ecdysozoa</taxon>
        <taxon>Nematoda</taxon>
        <taxon>Chromadorea</taxon>
        <taxon>Rhabditida</taxon>
        <taxon>Rhabditina</taxon>
        <taxon>Rhabditomorpha</taxon>
        <taxon>Strongyloidea</taxon>
        <taxon>Trichostrongylidae</taxon>
        <taxon>Haemonchus</taxon>
    </lineage>
</organism>
<dbReference type="GO" id="GO:0006303">
    <property type="term" value="P:double-strand break repair via nonhomologous end joining"/>
    <property type="evidence" value="ECO:0007669"/>
    <property type="project" value="TreeGrafter"/>
</dbReference>
<protein>
    <submittedName>
        <fullName evidence="3">HTH_48 domain-containing protein</fullName>
    </submittedName>
</protein>
<evidence type="ECO:0000313" key="2">
    <source>
        <dbReference type="Proteomes" id="UP000025227"/>
    </source>
</evidence>
<dbReference type="Gene3D" id="3.30.420.10">
    <property type="entry name" value="Ribonuclease H-like superfamily/Ribonuclease H"/>
    <property type="match status" value="1"/>
</dbReference>
<dbReference type="GO" id="GO:0015074">
    <property type="term" value="P:DNA integration"/>
    <property type="evidence" value="ECO:0007669"/>
    <property type="project" value="TreeGrafter"/>
</dbReference>
<dbReference type="OrthoDB" id="5866656at2759"/>
<dbReference type="OMA" id="ERPARNC"/>
<dbReference type="GO" id="GO:0044774">
    <property type="term" value="P:mitotic DNA integrity checkpoint signaling"/>
    <property type="evidence" value="ECO:0007669"/>
    <property type="project" value="TreeGrafter"/>
</dbReference>
<dbReference type="InterPro" id="IPR041426">
    <property type="entry name" value="Mos1_HTH"/>
</dbReference>
<sequence>MDPTNPSILRPIAYYEFLQGHSAREAANNICAAFKKDVVHHSTVSCWYHRFEFGVISIEGQERPARNCDGMLYYEFLESNTTVTATTYPTQLQEVANAILHKYPKRLETYLLHDNARPHVATMWRRQKIQELGWEVLPHPPYSADLAPSDYHLFRALKRHLRDKNFDNQEQLKMEVGNSSSTQPADFWRSGIDKLPVKWMKVIDNNGDYITG</sequence>
<dbReference type="GO" id="GO:0046975">
    <property type="term" value="F:histone H3K36 methyltransferase activity"/>
    <property type="evidence" value="ECO:0007669"/>
    <property type="project" value="TreeGrafter"/>
</dbReference>
<reference evidence="3" key="1">
    <citation type="submission" date="2020-12" db="UniProtKB">
        <authorList>
            <consortium name="WormBaseParasite"/>
        </authorList>
    </citation>
    <scope>IDENTIFICATION</scope>
    <source>
        <strain evidence="3">MHco3</strain>
    </source>
</reference>
<evidence type="ECO:0000313" key="3">
    <source>
        <dbReference type="WBParaSite" id="HCON_00067690-00001"/>
    </source>
</evidence>
<dbReference type="GO" id="GO:0044547">
    <property type="term" value="F:DNA topoisomerase binding"/>
    <property type="evidence" value="ECO:0007669"/>
    <property type="project" value="TreeGrafter"/>
</dbReference>
<dbReference type="GO" id="GO:0000729">
    <property type="term" value="P:DNA double-strand break processing"/>
    <property type="evidence" value="ECO:0007669"/>
    <property type="project" value="TreeGrafter"/>
</dbReference>
<feature type="domain" description="Mos1 transposase HTH" evidence="1">
    <location>
        <begin position="9"/>
        <end position="52"/>
    </location>
</feature>
<keyword evidence="2" id="KW-1185">Reference proteome</keyword>
<evidence type="ECO:0000259" key="1">
    <source>
        <dbReference type="Pfam" id="PF17906"/>
    </source>
</evidence>
<dbReference type="Pfam" id="PF01359">
    <property type="entry name" value="Transposase_1"/>
    <property type="match status" value="1"/>
</dbReference>
<dbReference type="GO" id="GO:0003690">
    <property type="term" value="F:double-stranded DNA binding"/>
    <property type="evidence" value="ECO:0007669"/>
    <property type="project" value="TreeGrafter"/>
</dbReference>
<dbReference type="GO" id="GO:0031297">
    <property type="term" value="P:replication fork processing"/>
    <property type="evidence" value="ECO:0007669"/>
    <property type="project" value="TreeGrafter"/>
</dbReference>
<dbReference type="PANTHER" id="PTHR46060">
    <property type="entry name" value="MARINER MOS1 TRANSPOSASE-LIKE PROTEIN"/>
    <property type="match status" value="1"/>
</dbReference>
<dbReference type="GO" id="GO:0005634">
    <property type="term" value="C:nucleus"/>
    <property type="evidence" value="ECO:0007669"/>
    <property type="project" value="TreeGrafter"/>
</dbReference>
<accession>A0A7I5E8G6</accession>
<dbReference type="Pfam" id="PF17906">
    <property type="entry name" value="HTH_48"/>
    <property type="match status" value="1"/>
</dbReference>
<proteinExistence type="predicted"/>
<dbReference type="GO" id="GO:0003697">
    <property type="term" value="F:single-stranded DNA binding"/>
    <property type="evidence" value="ECO:0007669"/>
    <property type="project" value="TreeGrafter"/>
</dbReference>
<dbReference type="InterPro" id="IPR001888">
    <property type="entry name" value="Transposase_1"/>
</dbReference>
<dbReference type="PANTHER" id="PTHR46060:SF1">
    <property type="entry name" value="MARINER MOS1 TRANSPOSASE-LIKE PROTEIN"/>
    <property type="match status" value="1"/>
</dbReference>
<name>A0A7I5E8G6_HAECO</name>
<dbReference type="GO" id="GO:0035861">
    <property type="term" value="C:site of double-strand break"/>
    <property type="evidence" value="ECO:0007669"/>
    <property type="project" value="TreeGrafter"/>
</dbReference>
<dbReference type="WBParaSite" id="HCON_00067690-00001">
    <property type="protein sequence ID" value="HCON_00067690-00001"/>
    <property type="gene ID" value="HCON_00067690"/>
</dbReference>
<dbReference type="InterPro" id="IPR036397">
    <property type="entry name" value="RNaseH_sf"/>
</dbReference>
<dbReference type="GO" id="GO:0000793">
    <property type="term" value="C:condensed chromosome"/>
    <property type="evidence" value="ECO:0007669"/>
    <property type="project" value="TreeGrafter"/>
</dbReference>